<feature type="compositionally biased region" description="Polar residues" evidence="1">
    <location>
        <begin position="48"/>
        <end position="60"/>
    </location>
</feature>
<dbReference type="EMBL" id="JAVRHP010000056">
    <property type="protein sequence ID" value="MDT0650715.1"/>
    <property type="molecule type" value="Genomic_DNA"/>
</dbReference>
<reference evidence="3 4" key="1">
    <citation type="submission" date="2023-09" db="EMBL/GenBank/DDBJ databases">
        <authorList>
            <person name="Rey-Velasco X."/>
        </authorList>
    </citation>
    <scope>NUCLEOTIDE SEQUENCE [LARGE SCALE GENOMIC DNA]</scope>
    <source>
        <strain evidence="3 4">F297</strain>
    </source>
</reference>
<evidence type="ECO:0000313" key="3">
    <source>
        <dbReference type="EMBL" id="MDT0650715.1"/>
    </source>
</evidence>
<comment type="caution">
    <text evidence="3">The sequence shown here is derived from an EMBL/GenBank/DDBJ whole genome shotgun (WGS) entry which is preliminary data.</text>
</comment>
<dbReference type="InterPro" id="IPR018911">
    <property type="entry name" value="Gmad2_Ig-like_dom"/>
</dbReference>
<keyword evidence="4" id="KW-1185">Reference proteome</keyword>
<evidence type="ECO:0000259" key="2">
    <source>
        <dbReference type="Pfam" id="PF10648"/>
    </source>
</evidence>
<evidence type="ECO:0000256" key="1">
    <source>
        <dbReference type="SAM" id="MobiDB-lite"/>
    </source>
</evidence>
<organism evidence="3 4">
    <name type="scientific">Autumnicola edwardsiae</name>
    <dbReference type="NCBI Taxonomy" id="3075594"/>
    <lineage>
        <taxon>Bacteria</taxon>
        <taxon>Pseudomonadati</taxon>
        <taxon>Bacteroidota</taxon>
        <taxon>Flavobacteriia</taxon>
        <taxon>Flavobacteriales</taxon>
        <taxon>Flavobacteriaceae</taxon>
        <taxon>Autumnicola</taxon>
    </lineage>
</organism>
<feature type="domain" description="Bacterial spore germination immunoglobulin-like" evidence="2">
    <location>
        <begin position="74"/>
        <end position="155"/>
    </location>
</feature>
<dbReference type="Pfam" id="PF10648">
    <property type="entry name" value="Gmad2"/>
    <property type="match status" value="1"/>
</dbReference>
<gene>
    <name evidence="3" type="ORF">RM529_11190</name>
</gene>
<dbReference type="Proteomes" id="UP001248819">
    <property type="component" value="Unassembled WGS sequence"/>
</dbReference>
<proteinExistence type="predicted"/>
<sequence length="175" mass="19672">MLKIKEILSFLIVLILFSFCFSCNEHRKEKSSTENSVDGTKTEDASGAKSNAENGNFRQSVTEKDENWQISDSIIVEQPIKNEKISSPLQIKGKARGYWFFEASAPVVLVNNDQKEIATGIIEAKGDWMTEDFVPFEGELEFNAENSQNGYLILKRANPSGKTDIDQKLILAVEF</sequence>
<protein>
    <submittedName>
        <fullName evidence="3">Gmad2 immunoglobulin-like domain-containing protein</fullName>
    </submittedName>
</protein>
<dbReference type="RefSeq" id="WP_311484884.1">
    <property type="nucleotide sequence ID" value="NZ_JAVRHP010000056.1"/>
</dbReference>
<feature type="region of interest" description="Disordered" evidence="1">
    <location>
        <begin position="30"/>
        <end position="62"/>
    </location>
</feature>
<accession>A0ABU3CWI1</accession>
<evidence type="ECO:0000313" key="4">
    <source>
        <dbReference type="Proteomes" id="UP001248819"/>
    </source>
</evidence>
<name>A0ABU3CWI1_9FLAO</name>